<feature type="non-terminal residue" evidence="2">
    <location>
        <position position="1"/>
    </location>
</feature>
<dbReference type="EMBL" id="AZNF01000016">
    <property type="protein sequence ID" value="KID61082.1"/>
    <property type="molecule type" value="Genomic_DNA"/>
</dbReference>
<dbReference type="InterPro" id="IPR009291">
    <property type="entry name" value="Vps62"/>
</dbReference>
<proteinExistence type="predicted"/>
<dbReference type="PANTHER" id="PTHR48219">
    <property type="entry name" value="VACUOLAR PROTEIN SORTING-ASSOCIATED PROTEIN 62-RELATED"/>
    <property type="match status" value="1"/>
</dbReference>
<dbReference type="Proteomes" id="UP000031186">
    <property type="component" value="Unassembled WGS sequence"/>
</dbReference>
<dbReference type="PANTHER" id="PTHR48219:SF2">
    <property type="entry name" value="VACUOLAR PROTEIN SORTING-ASSOCIATED PROTEIN 62"/>
    <property type="match status" value="1"/>
</dbReference>
<dbReference type="AlphaFoldDB" id="A0A0B4EZP7"/>
<gene>
    <name evidence="2" type="ORF">MAN_09366</name>
</gene>
<evidence type="ECO:0000313" key="3">
    <source>
        <dbReference type="Proteomes" id="UP000031186"/>
    </source>
</evidence>
<reference evidence="2 3" key="1">
    <citation type="journal article" date="2014" name="Proc. Natl. Acad. Sci. U.S.A.">
        <title>Trajectory and genomic determinants of fungal-pathogen speciation and host adaptation.</title>
        <authorList>
            <person name="Hu X."/>
            <person name="Xiao G."/>
            <person name="Zheng P."/>
            <person name="Shang Y."/>
            <person name="Su Y."/>
            <person name="Zhang X."/>
            <person name="Liu X."/>
            <person name="Zhan S."/>
            <person name="St Leger R.J."/>
            <person name="Wang C."/>
        </authorList>
    </citation>
    <scope>NUCLEOTIDE SEQUENCE [LARGE SCALE GENOMIC DNA]</scope>
    <source>
        <strain evidence="2 3">ARSEF 549</strain>
    </source>
</reference>
<evidence type="ECO:0000313" key="2">
    <source>
        <dbReference type="EMBL" id="KID61082.1"/>
    </source>
</evidence>
<dbReference type="HOGENOM" id="CLU_1315670_0_0_1"/>
<sequence length="210" mass="22251">MSDQQTASELMAKVTSSFTARWNDAGSKASRDGGFWHPEPERDFRPVGSVGVGSHRDINGSYSAVLIAPNCAATQKINAEGMCESPVASPIGYTQIWTDAGSKAKKNGSFWRPIPPNGYVALGDVAQDGWLPAPSVGDVWCVRSDLAVAGSFGSPSVWDDKKSGSKKDVSVWEIKGGYGNIQPAVTRLGAIRVSETYTAPSLSFAVVPKV</sequence>
<feature type="region of interest" description="Disordered" evidence="1">
    <location>
        <begin position="22"/>
        <end position="47"/>
    </location>
</feature>
<name>A0A0B4EZP7_METAF</name>
<accession>A0A0B4EZP7</accession>
<comment type="caution">
    <text evidence="2">The sequence shown here is derived from an EMBL/GenBank/DDBJ whole genome shotgun (WGS) entry which is preliminary data.</text>
</comment>
<dbReference type="OrthoDB" id="428159at2759"/>
<protein>
    <submittedName>
        <fullName evidence="2">DUF946 domain-containing protein</fullName>
    </submittedName>
</protein>
<dbReference type="Pfam" id="PF06101">
    <property type="entry name" value="Vps62"/>
    <property type="match status" value="1"/>
</dbReference>
<organism evidence="2 3">
    <name type="scientific">Metarhizium anisopliae (strain ARSEF 549)</name>
    <dbReference type="NCBI Taxonomy" id="3151832"/>
    <lineage>
        <taxon>Eukaryota</taxon>
        <taxon>Fungi</taxon>
        <taxon>Dikarya</taxon>
        <taxon>Ascomycota</taxon>
        <taxon>Pezizomycotina</taxon>
        <taxon>Sordariomycetes</taxon>
        <taxon>Hypocreomycetidae</taxon>
        <taxon>Hypocreales</taxon>
        <taxon>Clavicipitaceae</taxon>
        <taxon>Metarhizium</taxon>
    </lineage>
</organism>
<dbReference type="VEuPathDB" id="FungiDB:MAN_09366"/>
<evidence type="ECO:0000256" key="1">
    <source>
        <dbReference type="SAM" id="MobiDB-lite"/>
    </source>
</evidence>
<keyword evidence="3" id="KW-1185">Reference proteome</keyword>